<dbReference type="PANTHER" id="PTHR46601:SF1">
    <property type="entry name" value="ADF-H DOMAIN-CONTAINING PROTEIN"/>
    <property type="match status" value="1"/>
</dbReference>
<evidence type="ECO:0000256" key="1">
    <source>
        <dbReference type="SAM" id="MobiDB-lite"/>
    </source>
</evidence>
<feature type="region of interest" description="Disordered" evidence="1">
    <location>
        <begin position="1"/>
        <end position="74"/>
    </location>
</feature>
<feature type="compositionally biased region" description="Basic residues" evidence="1">
    <location>
        <begin position="29"/>
        <end position="39"/>
    </location>
</feature>
<proteinExistence type="predicted"/>
<organism evidence="2 3">
    <name type="scientific">Mya arenaria</name>
    <name type="common">Soft-shell clam</name>
    <dbReference type="NCBI Taxonomy" id="6604"/>
    <lineage>
        <taxon>Eukaryota</taxon>
        <taxon>Metazoa</taxon>
        <taxon>Spiralia</taxon>
        <taxon>Lophotrochozoa</taxon>
        <taxon>Mollusca</taxon>
        <taxon>Bivalvia</taxon>
        <taxon>Autobranchia</taxon>
        <taxon>Heteroconchia</taxon>
        <taxon>Euheterodonta</taxon>
        <taxon>Imparidentia</taxon>
        <taxon>Neoheterodontei</taxon>
        <taxon>Myida</taxon>
        <taxon>Myoidea</taxon>
        <taxon>Myidae</taxon>
        <taxon>Mya</taxon>
    </lineage>
</organism>
<dbReference type="PANTHER" id="PTHR46601">
    <property type="entry name" value="ULP_PROTEASE DOMAIN-CONTAINING PROTEIN"/>
    <property type="match status" value="1"/>
</dbReference>
<name>A0ABY7FIX0_MYAAR</name>
<gene>
    <name evidence="2" type="ORF">MAR_002471</name>
</gene>
<protein>
    <submittedName>
        <fullName evidence="2">Uncharacterized protein</fullName>
    </submittedName>
</protein>
<evidence type="ECO:0000313" key="3">
    <source>
        <dbReference type="Proteomes" id="UP001164746"/>
    </source>
</evidence>
<sequence length="819" mass="95055">MALTSGERSALWRKRQRENETKHEEYKRKERVRYKKRKALGQLKPIKDLTEREKRQKRRNWKTHAKNKRDKEKSIKTALASICTPPNSPEGLQPIPQQQQQQQCNKVRGRRRAYRAQFRLKIELNKERRLKNKYKTRYYRLIRSQKEDDVEETVKNIMSSQKTMKSTLTLYCLLVNNLRTKYASSNRKTKQIMKSLVFRESMLRKYKVKSCTGKATGISMREIRTRESNFRLKQIAIRRTIKSFFTRDDNSRFKAGKKSTRTKRKRKMQVRLLNDTIANLHQKYLFENKSKISYSLFARLKPFWVIQASENDRQTYLCKVHENPLMKLNKLNFEKAIEHRDLRKLIKDITRNDRQKSCMYRTCDRCKDNKIKTCTDNANINSGKIVTWKVWKSRRIERKDPKNDTGISKTNITVREPETGTISTLVDELQTDIERLARHEFNIAHQYITLKKLKETCKDDELIMHVDFSENYQSKLTEEIQSMHFGGSKRQISIHTGVAYVHNKTISFATISDTLSHAPPAIWAHLQPIILNLKDTYPRLKKLHMISDGPTTQYRCKTNFYLFATKLFDLGFSEGGSWNFMEAGHGKGVPDGVGAALKRNADALVNTHDRDVICAADLVDGLQLQKSTILAVEVKENDVILQEQTIPLAVSPVPQTIKLHHITCKEKGVVSSRVLSCFCSENCSCYDPVTTRFDVNMHESSMTEGTTVSMLPESVSNKDSVLVVPVSLDESLIDRFCVVDYDGRPYPGKIVDVDDNNIEVSAMHCIGDNIFFWPLTPDVIWYEGVKVVTLLNNEPSLVTTRHRAIDKTVWEAIVKKMEL</sequence>
<feature type="compositionally biased region" description="Basic and acidic residues" evidence="1">
    <location>
        <begin position="17"/>
        <end position="28"/>
    </location>
</feature>
<dbReference type="Proteomes" id="UP001164746">
    <property type="component" value="Chromosome 11"/>
</dbReference>
<reference evidence="2" key="1">
    <citation type="submission" date="2022-11" db="EMBL/GenBank/DDBJ databases">
        <title>Centuries of genome instability and evolution in soft-shell clam transmissible cancer (bioRxiv).</title>
        <authorList>
            <person name="Hart S.F.M."/>
            <person name="Yonemitsu M.A."/>
            <person name="Giersch R.M."/>
            <person name="Beal B.F."/>
            <person name="Arriagada G."/>
            <person name="Davis B.W."/>
            <person name="Ostrander E.A."/>
            <person name="Goff S.P."/>
            <person name="Metzger M.J."/>
        </authorList>
    </citation>
    <scope>NUCLEOTIDE SEQUENCE</scope>
    <source>
        <strain evidence="2">MELC-2E11</strain>
        <tissue evidence="2">Siphon/mantle</tissue>
    </source>
</reference>
<feature type="compositionally biased region" description="Basic and acidic residues" evidence="1">
    <location>
        <begin position="45"/>
        <end position="54"/>
    </location>
</feature>
<evidence type="ECO:0000313" key="2">
    <source>
        <dbReference type="EMBL" id="WAR20633.1"/>
    </source>
</evidence>
<feature type="compositionally biased region" description="Basic residues" evidence="1">
    <location>
        <begin position="55"/>
        <end position="68"/>
    </location>
</feature>
<accession>A0ABY7FIX0</accession>
<dbReference type="EMBL" id="CP111022">
    <property type="protein sequence ID" value="WAR20633.1"/>
    <property type="molecule type" value="Genomic_DNA"/>
</dbReference>
<keyword evidence="3" id="KW-1185">Reference proteome</keyword>